<feature type="domain" description="Integrase zinc-binding" evidence="2">
    <location>
        <begin position="123"/>
        <end position="177"/>
    </location>
</feature>
<accession>A0A7T8H1A3</accession>
<dbReference type="PANTHER" id="PTHR37984">
    <property type="entry name" value="PROTEIN CBG26694"/>
    <property type="match status" value="1"/>
</dbReference>
<dbReference type="GO" id="GO:0003964">
    <property type="term" value="F:RNA-directed DNA polymerase activity"/>
    <property type="evidence" value="ECO:0007669"/>
    <property type="project" value="UniProtKB-EC"/>
</dbReference>
<reference evidence="4" key="1">
    <citation type="submission" date="2021-01" db="EMBL/GenBank/DDBJ databases">
        <title>Caligus Genome Assembly.</title>
        <authorList>
            <person name="Gallardo-Escarate C."/>
        </authorList>
    </citation>
    <scope>NUCLEOTIDE SEQUENCE [LARGE SCALE GENOMIC DNA]</scope>
</reference>
<evidence type="ECO:0000256" key="1">
    <source>
        <dbReference type="ARBA" id="ARBA00012493"/>
    </source>
</evidence>
<keyword evidence="4" id="KW-1185">Reference proteome</keyword>
<dbReference type="PANTHER" id="PTHR37984:SF5">
    <property type="entry name" value="PROTEIN NYNRIN-LIKE"/>
    <property type="match status" value="1"/>
</dbReference>
<dbReference type="Proteomes" id="UP000595437">
    <property type="component" value="Chromosome 10"/>
</dbReference>
<dbReference type="FunFam" id="1.10.340.70:FF:000004">
    <property type="entry name" value="Retrovirus-related Pol polyprotein from transposon 297-like Protein"/>
    <property type="match status" value="1"/>
</dbReference>
<evidence type="ECO:0000313" key="3">
    <source>
        <dbReference type="EMBL" id="QQP41190.1"/>
    </source>
</evidence>
<proteinExistence type="predicted"/>
<dbReference type="OrthoDB" id="6342757at2759"/>
<organism evidence="3 4">
    <name type="scientific">Caligus rogercresseyi</name>
    <name type="common">Sea louse</name>
    <dbReference type="NCBI Taxonomy" id="217165"/>
    <lineage>
        <taxon>Eukaryota</taxon>
        <taxon>Metazoa</taxon>
        <taxon>Ecdysozoa</taxon>
        <taxon>Arthropoda</taxon>
        <taxon>Crustacea</taxon>
        <taxon>Multicrustacea</taxon>
        <taxon>Hexanauplia</taxon>
        <taxon>Copepoda</taxon>
        <taxon>Siphonostomatoida</taxon>
        <taxon>Caligidae</taxon>
        <taxon>Caligus</taxon>
    </lineage>
</organism>
<dbReference type="Gene3D" id="1.10.340.70">
    <property type="match status" value="1"/>
</dbReference>
<dbReference type="AlphaFoldDB" id="A0A7T8H1A3"/>
<dbReference type="EMBL" id="CP045899">
    <property type="protein sequence ID" value="QQP41190.1"/>
    <property type="molecule type" value="Genomic_DNA"/>
</dbReference>
<protein>
    <recommendedName>
        <fullName evidence="1">RNA-directed DNA polymerase</fullName>
        <ecNumber evidence="1">2.7.7.49</ecNumber>
    </recommendedName>
</protein>
<name>A0A7T8H1A3_CALRO</name>
<sequence length="252" mass="29092">MKGPPMKIELLKGTSQIRRYRCNTIPLHAFSRYPVSEPTKDDLEGDEEMEKSVKLTLNAVSLQDPKLEEVRLKTETDPVLLKLKEVIVDGFPEHKANLDTELRDYWGIRDKLSIVDGSNRIVIPTSLRRQVLDELHAAHQGRERMLQLARQSVHWPRIHEDLSNLSKGCDDCATHKASQAKSRWYKMSSQAGLEKLWQLTFLYEEREYLVITDKYSGWPEVYDCGKSGVNTKDVEKAIARGWLPWCARSPHH</sequence>
<dbReference type="InterPro" id="IPR041588">
    <property type="entry name" value="Integrase_H2C2"/>
</dbReference>
<dbReference type="InterPro" id="IPR050951">
    <property type="entry name" value="Retrovirus_Pol_polyprotein"/>
</dbReference>
<evidence type="ECO:0000259" key="2">
    <source>
        <dbReference type="Pfam" id="PF17921"/>
    </source>
</evidence>
<evidence type="ECO:0000313" key="4">
    <source>
        <dbReference type="Proteomes" id="UP000595437"/>
    </source>
</evidence>
<dbReference type="Pfam" id="PF17921">
    <property type="entry name" value="Integrase_H2C2"/>
    <property type="match status" value="1"/>
</dbReference>
<gene>
    <name evidence="3" type="ORF">FKW44_015478</name>
</gene>
<dbReference type="EC" id="2.7.7.49" evidence="1"/>